<dbReference type="Proteomes" id="UP000827092">
    <property type="component" value="Unassembled WGS sequence"/>
</dbReference>
<proteinExistence type="predicted"/>
<evidence type="ECO:0000313" key="1">
    <source>
        <dbReference type="EMBL" id="KAG8173324.1"/>
    </source>
</evidence>
<gene>
    <name evidence="1" type="ORF">JTE90_010981</name>
</gene>
<evidence type="ECO:0000313" key="2">
    <source>
        <dbReference type="Proteomes" id="UP000827092"/>
    </source>
</evidence>
<reference evidence="1 2" key="1">
    <citation type="journal article" date="2022" name="Nat. Ecol. Evol.">
        <title>A masculinizing supergene underlies an exaggerated male reproductive morph in a spider.</title>
        <authorList>
            <person name="Hendrickx F."/>
            <person name="De Corte Z."/>
            <person name="Sonet G."/>
            <person name="Van Belleghem S.M."/>
            <person name="Kostlbacher S."/>
            <person name="Vangestel C."/>
        </authorList>
    </citation>
    <scope>NUCLEOTIDE SEQUENCE [LARGE SCALE GENOMIC DNA]</scope>
    <source>
        <strain evidence="1">W744_W776</strain>
    </source>
</reference>
<keyword evidence="2" id="KW-1185">Reference proteome</keyword>
<feature type="non-terminal residue" evidence="1">
    <location>
        <position position="75"/>
    </location>
</feature>
<accession>A0AAV6TNY5</accession>
<dbReference type="EMBL" id="JAFNEN010001877">
    <property type="protein sequence ID" value="KAG8173324.1"/>
    <property type="molecule type" value="Genomic_DNA"/>
</dbReference>
<dbReference type="AlphaFoldDB" id="A0AAV6TNY5"/>
<protein>
    <recommendedName>
        <fullName evidence="3">Smoothelin</fullName>
    </recommendedName>
</protein>
<comment type="caution">
    <text evidence="1">The sequence shown here is derived from an EMBL/GenBank/DDBJ whole genome shotgun (WGS) entry which is preliminary data.</text>
</comment>
<name>A0AAV6TNY5_9ARAC</name>
<organism evidence="1 2">
    <name type="scientific">Oedothorax gibbosus</name>
    <dbReference type="NCBI Taxonomy" id="931172"/>
    <lineage>
        <taxon>Eukaryota</taxon>
        <taxon>Metazoa</taxon>
        <taxon>Ecdysozoa</taxon>
        <taxon>Arthropoda</taxon>
        <taxon>Chelicerata</taxon>
        <taxon>Arachnida</taxon>
        <taxon>Araneae</taxon>
        <taxon>Araneomorphae</taxon>
        <taxon>Entelegynae</taxon>
        <taxon>Araneoidea</taxon>
        <taxon>Linyphiidae</taxon>
        <taxon>Erigoninae</taxon>
        <taxon>Oedothorax</taxon>
    </lineage>
</organism>
<sequence>MSLADELLADLEEAGETEDALLQLDAPLQEVEDVPMETVEDAFRTIRAIAKLRDSEQLKRVMEEIARRRHQERKE</sequence>
<evidence type="ECO:0008006" key="3">
    <source>
        <dbReference type="Google" id="ProtNLM"/>
    </source>
</evidence>